<dbReference type="InterPro" id="IPR020845">
    <property type="entry name" value="AMP-binding_CS"/>
</dbReference>
<keyword evidence="4" id="KW-0597">Phosphoprotein</keyword>
<dbReference type="Gene3D" id="3.30.300.30">
    <property type="match status" value="2"/>
</dbReference>
<dbReference type="PROSITE" id="PS50075">
    <property type="entry name" value="CARRIER"/>
    <property type="match status" value="1"/>
</dbReference>
<dbReference type="Gene3D" id="3.30.559.30">
    <property type="entry name" value="Nonribosomal peptide synthetase, condensation domain"/>
    <property type="match status" value="1"/>
</dbReference>
<accession>A0A819UCL3</accession>
<comment type="catalytic activity">
    <reaction evidence="7">
        <text>acetyl-CoA + n malonyl-CoA + 2n NADPH + 2n H(+) = a long-chain fatty acid + (n+1) CoA + n CO2 + 2n NADP(+).</text>
        <dbReference type="EC" id="2.3.1.85"/>
    </reaction>
</comment>
<keyword evidence="5" id="KW-0436">Ligase</keyword>
<evidence type="ECO:0000256" key="5">
    <source>
        <dbReference type="ARBA" id="ARBA00022598"/>
    </source>
</evidence>
<dbReference type="Gene3D" id="1.10.1200.10">
    <property type="entry name" value="ACP-like"/>
    <property type="match status" value="1"/>
</dbReference>
<dbReference type="GO" id="GO:0043041">
    <property type="term" value="P:amino acid activation for nonribosomal peptide biosynthetic process"/>
    <property type="evidence" value="ECO:0007669"/>
    <property type="project" value="TreeGrafter"/>
</dbReference>
<evidence type="ECO:0000313" key="10">
    <source>
        <dbReference type="Proteomes" id="UP000663823"/>
    </source>
</evidence>
<dbReference type="PANTHER" id="PTHR45527:SF1">
    <property type="entry name" value="FATTY ACID SYNTHASE"/>
    <property type="match status" value="1"/>
</dbReference>
<dbReference type="Pfam" id="PF00668">
    <property type="entry name" value="Condensation"/>
    <property type="match status" value="1"/>
</dbReference>
<dbReference type="FunFam" id="3.30.300.30:FF:000015">
    <property type="entry name" value="Nonribosomal peptide synthase SidD"/>
    <property type="match status" value="1"/>
</dbReference>
<organism evidence="9 10">
    <name type="scientific">Rotaria sordida</name>
    <dbReference type="NCBI Taxonomy" id="392033"/>
    <lineage>
        <taxon>Eukaryota</taxon>
        <taxon>Metazoa</taxon>
        <taxon>Spiralia</taxon>
        <taxon>Gnathifera</taxon>
        <taxon>Rotifera</taxon>
        <taxon>Eurotatoria</taxon>
        <taxon>Bdelloidea</taxon>
        <taxon>Philodinida</taxon>
        <taxon>Philodinidae</taxon>
        <taxon>Rotaria</taxon>
    </lineage>
</organism>
<evidence type="ECO:0000256" key="2">
    <source>
        <dbReference type="ARBA" id="ARBA00018769"/>
    </source>
</evidence>
<dbReference type="FunFam" id="3.40.50.980:FF:000001">
    <property type="entry name" value="Non-ribosomal peptide synthetase"/>
    <property type="match status" value="2"/>
</dbReference>
<dbReference type="GO" id="GO:0044550">
    <property type="term" value="P:secondary metabolite biosynthetic process"/>
    <property type="evidence" value="ECO:0007669"/>
    <property type="project" value="TreeGrafter"/>
</dbReference>
<reference evidence="9" key="1">
    <citation type="submission" date="2021-02" db="EMBL/GenBank/DDBJ databases">
        <authorList>
            <person name="Nowell W R."/>
        </authorList>
    </citation>
    <scope>NUCLEOTIDE SEQUENCE</scope>
</reference>
<gene>
    <name evidence="9" type="ORF">OTI717_LOCUS33626</name>
</gene>
<dbReference type="InterPro" id="IPR001242">
    <property type="entry name" value="Condensation_dom"/>
</dbReference>
<comment type="similarity">
    <text evidence="6">Belongs to the NRP synthetase family.</text>
</comment>
<dbReference type="Gene3D" id="3.40.50.980">
    <property type="match status" value="2"/>
</dbReference>
<evidence type="ECO:0000256" key="7">
    <source>
        <dbReference type="ARBA" id="ARBA00044883"/>
    </source>
</evidence>
<dbReference type="PROSITE" id="PS00455">
    <property type="entry name" value="AMP_BINDING"/>
    <property type="match status" value="1"/>
</dbReference>
<dbReference type="Gene3D" id="3.30.559.10">
    <property type="entry name" value="Chloramphenicol acetyltransferase-like domain"/>
    <property type="match status" value="1"/>
</dbReference>
<dbReference type="InterPro" id="IPR025110">
    <property type="entry name" value="AMP-bd_C"/>
</dbReference>
<evidence type="ECO:0000256" key="6">
    <source>
        <dbReference type="ARBA" id="ARBA00029454"/>
    </source>
</evidence>
<dbReference type="SUPFAM" id="SSF52777">
    <property type="entry name" value="CoA-dependent acyltransferases"/>
    <property type="match status" value="2"/>
</dbReference>
<dbReference type="CDD" id="cd05930">
    <property type="entry name" value="A_NRPS"/>
    <property type="match status" value="2"/>
</dbReference>
<dbReference type="Pfam" id="PF00550">
    <property type="entry name" value="PP-binding"/>
    <property type="match status" value="1"/>
</dbReference>
<dbReference type="InterPro" id="IPR000873">
    <property type="entry name" value="AMP-dep_synth/lig_dom"/>
</dbReference>
<dbReference type="SUPFAM" id="SSF56801">
    <property type="entry name" value="Acetyl-CoA synthetase-like"/>
    <property type="match status" value="2"/>
</dbReference>
<dbReference type="Pfam" id="PF00501">
    <property type="entry name" value="AMP-binding"/>
    <property type="match status" value="3"/>
</dbReference>
<evidence type="ECO:0000256" key="3">
    <source>
        <dbReference type="ARBA" id="ARBA00022450"/>
    </source>
</evidence>
<dbReference type="FunFam" id="3.40.50.12780:FF:000012">
    <property type="entry name" value="Non-ribosomal peptide synthetase"/>
    <property type="match status" value="1"/>
</dbReference>
<dbReference type="Proteomes" id="UP000663823">
    <property type="component" value="Unassembled WGS sequence"/>
</dbReference>
<dbReference type="InterPro" id="IPR006162">
    <property type="entry name" value="Ppantetheine_attach_site"/>
</dbReference>
<dbReference type="Gene3D" id="3.40.50.12780">
    <property type="entry name" value="N-terminal domain of ligase-like"/>
    <property type="match status" value="2"/>
</dbReference>
<dbReference type="GO" id="GO:0016874">
    <property type="term" value="F:ligase activity"/>
    <property type="evidence" value="ECO:0007669"/>
    <property type="project" value="UniProtKB-KW"/>
</dbReference>
<dbReference type="FunFam" id="2.30.38.10:FF:000001">
    <property type="entry name" value="Non-ribosomal peptide synthetase PvdI"/>
    <property type="match status" value="1"/>
</dbReference>
<proteinExistence type="inferred from homology"/>
<name>A0A819UCL3_9BILA</name>
<dbReference type="GO" id="GO:0004312">
    <property type="term" value="F:fatty acid synthase activity"/>
    <property type="evidence" value="ECO:0007669"/>
    <property type="project" value="UniProtKB-EC"/>
</dbReference>
<dbReference type="InterPro" id="IPR045851">
    <property type="entry name" value="AMP-bd_C_sf"/>
</dbReference>
<dbReference type="GO" id="GO:0031177">
    <property type="term" value="F:phosphopantetheine binding"/>
    <property type="evidence" value="ECO:0007669"/>
    <property type="project" value="InterPro"/>
</dbReference>
<feature type="domain" description="Carrier" evidence="8">
    <location>
        <begin position="537"/>
        <end position="612"/>
    </location>
</feature>
<dbReference type="InterPro" id="IPR023213">
    <property type="entry name" value="CAT-like_dom_sf"/>
</dbReference>
<dbReference type="SMART" id="SM00823">
    <property type="entry name" value="PKS_PP"/>
    <property type="match status" value="1"/>
</dbReference>
<dbReference type="InterPro" id="IPR010071">
    <property type="entry name" value="AA_adenyl_dom"/>
</dbReference>
<feature type="non-terminal residue" evidence="9">
    <location>
        <position position="1"/>
    </location>
</feature>
<dbReference type="EMBL" id="CAJOAX010011257">
    <property type="protein sequence ID" value="CAF4089969.1"/>
    <property type="molecule type" value="Genomic_DNA"/>
</dbReference>
<dbReference type="NCBIfam" id="NF003417">
    <property type="entry name" value="PRK04813.1"/>
    <property type="match status" value="3"/>
</dbReference>
<dbReference type="EC" id="2.3.1.85" evidence="1"/>
<dbReference type="AlphaFoldDB" id="A0A819UCL3"/>
<evidence type="ECO:0000256" key="1">
    <source>
        <dbReference type="ARBA" id="ARBA00012873"/>
    </source>
</evidence>
<dbReference type="PANTHER" id="PTHR45527">
    <property type="entry name" value="NONRIBOSOMAL PEPTIDE SYNTHETASE"/>
    <property type="match status" value="1"/>
</dbReference>
<dbReference type="NCBIfam" id="TIGR01733">
    <property type="entry name" value="AA-adenyl-dom"/>
    <property type="match status" value="1"/>
</dbReference>
<dbReference type="SUPFAM" id="SSF47336">
    <property type="entry name" value="ACP-like"/>
    <property type="match status" value="1"/>
</dbReference>
<evidence type="ECO:0000259" key="8">
    <source>
        <dbReference type="PROSITE" id="PS50075"/>
    </source>
</evidence>
<keyword evidence="3" id="KW-0596">Phosphopantetheine</keyword>
<dbReference type="Pfam" id="PF13193">
    <property type="entry name" value="AMP-binding_C"/>
    <property type="match status" value="1"/>
</dbReference>
<sequence>MERLDVHMLLNTKVLTKKPIKFSTSLLFEQTVEKSEDKTALVYEEKQLSYATLNQLANKLAHVLIKHKVAPENLIGISVPKELELIIGLLAILKSGGTYVPLDPEYPQDRLNYMIKDANLTIVLTIRALEKRFSDFKGVVIFIEEDEDFLRQSSANLNISILPDSLAYIIYTSRSTGKPKGVAMSHRSIVNRMLWMKKKYFTEINPIVLQKASYNFDASLWEIFIPLICGGKLVLLSNEEAKDIYALEGLIKRHQINSIEFTPSVIALLLDTDILKYPCLKYIFSSSEPLSASLFNKYRKTNYSAKIINLYGPTEAAIDSTSYECENKNYKSDIPIGRPITNTQVYILDEILNLVPIGMIGEIYIDGIGLARGYLNKPGVTAEKFLPNPFRSNSRLYKTGDMGRYLPDGNIEFLGRIDNQISLRGFRVELGEIESIIQTISGVSQVIVLLREDRPNQKQLIAYIVPKVQENKHAGKEELNYLLINTIKQTCQDKLPDYMQPNFIVIIDQLPITLNGKIDKKALPRPKERDGLAQYQKPIGRIEEKLAVIWSELLKVGQVSRDDDFFDLGGHSLLATQLIARLRSRENIEVPLKAIFEHRTLSNLAHYLNRTQLKEGLLPPITLVPRDVPHVLSFAQQRLWFMEQLLPSIGLYHNVSSFKLLGNLNVPALREALDALVMRHEILRTIIINENGIGLQKISSEIIGFEFKENTEVAEDINLFIKRPFNFETEALCRALLLKHSNQEHKLIFVFHHMIMDGWSMDIFYQDLWQRNWLCGEILSKQLNFWQNQLQNIKDLMLPTDYPRPKILSYCGGYVVANLSQDISHVFDDYAKHYQITPFTLEKQLRNINLLLPEEQSLLSQWNKTQVHYPKANSIHQLFEATVVRIPDNIALVCNERTITYRELNAKANQVAHYLLTLGAGPEIPVAIAIDRSIELIIGLLGILKAGSVYVPLDTSYPQERLAYMITNSQASIIITRSKEYENLPASYSLEIILDEITGTLAQFSTNNPIVSLNPENLAYIIYTSGSTGKPKGVGALKDLDISSDNDLVIYNEYGPTEATVACSVYKISEVCVGQNIPIGKPLHNMQIYVLDKHLNEVPIGVAGEIYIGGAGLARGYMSQPDLTAEKFIPNHLLPECIDGKQFSGQRLYKTGDLGRYAPDGNLEFLGRIDYQIKIKGFRIELGEIESVVQSVLGVQQALVLCREDIPNQKRLVIYAVGSSLIDLEFEERVELETKLIKNIQLVCQQQLPAYMQPNLIVLLDKFPLTQS</sequence>
<dbReference type="GO" id="GO:0005737">
    <property type="term" value="C:cytoplasm"/>
    <property type="evidence" value="ECO:0007669"/>
    <property type="project" value="TreeGrafter"/>
</dbReference>
<protein>
    <recommendedName>
        <fullName evidence="2">Fatty acid synthase</fullName>
        <ecNumber evidence="1">2.3.1.85</ecNumber>
    </recommendedName>
</protein>
<dbReference type="PROSITE" id="PS00012">
    <property type="entry name" value="PHOSPHOPANTETHEINE"/>
    <property type="match status" value="1"/>
</dbReference>
<comment type="caution">
    <text evidence="9">The sequence shown here is derived from an EMBL/GenBank/DDBJ whole genome shotgun (WGS) entry which is preliminary data.</text>
</comment>
<dbReference type="Gene3D" id="2.30.38.10">
    <property type="entry name" value="Luciferase, Domain 3"/>
    <property type="match status" value="1"/>
</dbReference>
<evidence type="ECO:0000256" key="4">
    <source>
        <dbReference type="ARBA" id="ARBA00022553"/>
    </source>
</evidence>
<dbReference type="FunFam" id="1.10.1200.10:FF:000005">
    <property type="entry name" value="Nonribosomal peptide synthetase 1"/>
    <property type="match status" value="1"/>
</dbReference>
<dbReference type="InterPro" id="IPR036736">
    <property type="entry name" value="ACP-like_sf"/>
</dbReference>
<evidence type="ECO:0000313" key="9">
    <source>
        <dbReference type="EMBL" id="CAF4089969.1"/>
    </source>
</evidence>
<dbReference type="InterPro" id="IPR009081">
    <property type="entry name" value="PP-bd_ACP"/>
</dbReference>
<dbReference type="InterPro" id="IPR020806">
    <property type="entry name" value="PKS_PP-bd"/>
</dbReference>
<dbReference type="InterPro" id="IPR042099">
    <property type="entry name" value="ANL_N_sf"/>
</dbReference>